<comment type="caution">
    <text evidence="1">The sequence shown here is derived from an EMBL/GenBank/DDBJ whole genome shotgun (WGS) entry which is preliminary data.</text>
</comment>
<proteinExistence type="predicted"/>
<reference evidence="1" key="1">
    <citation type="submission" date="2021-02" db="EMBL/GenBank/DDBJ databases">
        <authorList>
            <person name="Dougan E. K."/>
            <person name="Rhodes N."/>
            <person name="Thang M."/>
            <person name="Chan C."/>
        </authorList>
    </citation>
    <scope>NUCLEOTIDE SEQUENCE</scope>
</reference>
<dbReference type="Proteomes" id="UP000601435">
    <property type="component" value="Unassembled WGS sequence"/>
</dbReference>
<accession>A0A812R356</accession>
<keyword evidence="2" id="KW-1185">Reference proteome</keyword>
<dbReference type="EMBL" id="CAJNJA010018251">
    <property type="protein sequence ID" value="CAE7418532.1"/>
    <property type="molecule type" value="Genomic_DNA"/>
</dbReference>
<evidence type="ECO:0000313" key="2">
    <source>
        <dbReference type="Proteomes" id="UP000601435"/>
    </source>
</evidence>
<sequence>MMTRPLLCHKSPLRVQSGLFSTEVRKQVAPMVKFHQNAYCPECGKHVTHGDVEKMREACSRMWRKFMRLDDSHCPLFRICDVKIREGEVTRLGLWERMPRIKGRS</sequence>
<gene>
    <name evidence="1" type="ORF">SNEC2469_LOCUS11492</name>
</gene>
<dbReference type="AlphaFoldDB" id="A0A812R356"/>
<name>A0A812R356_9DINO</name>
<protein>
    <submittedName>
        <fullName evidence="1">Uncharacterized protein</fullName>
    </submittedName>
</protein>
<evidence type="ECO:0000313" key="1">
    <source>
        <dbReference type="EMBL" id="CAE7418532.1"/>
    </source>
</evidence>
<organism evidence="1 2">
    <name type="scientific">Symbiodinium necroappetens</name>
    <dbReference type="NCBI Taxonomy" id="1628268"/>
    <lineage>
        <taxon>Eukaryota</taxon>
        <taxon>Sar</taxon>
        <taxon>Alveolata</taxon>
        <taxon>Dinophyceae</taxon>
        <taxon>Suessiales</taxon>
        <taxon>Symbiodiniaceae</taxon>
        <taxon>Symbiodinium</taxon>
    </lineage>
</organism>
<dbReference type="OrthoDB" id="405997at2759"/>